<sequence length="84" mass="9537">MRFADDATIEAYREAWSAWQKQLDHLHRVFLDGEPIRPDQLKGLLGREARAKERWEAARRKLLGLDSPLAEPGGKPAEGGNPFK</sequence>
<proteinExistence type="predicted"/>
<comment type="caution">
    <text evidence="1">The sequence shown here is derived from an EMBL/GenBank/DDBJ whole genome shotgun (WGS) entry which is preliminary data.</text>
</comment>
<gene>
    <name evidence="1" type="ORF">A9A59_1804</name>
</gene>
<evidence type="ECO:0000313" key="2">
    <source>
        <dbReference type="Proteomes" id="UP000223071"/>
    </source>
</evidence>
<reference evidence="1 2" key="1">
    <citation type="submission" date="2017-09" db="EMBL/GenBank/DDBJ databases">
        <title>Sequencing the genomes of two abundant thermophiles in Great Basin hot springs: Thermocrinis jamiesonii and novel Chloroflexi Thermoflexus hugenholtzii.</title>
        <authorList>
            <person name="Hedlund B."/>
        </authorList>
    </citation>
    <scope>NUCLEOTIDE SEQUENCE [LARGE SCALE GENOMIC DNA]</scope>
    <source>
        <strain evidence="1 2">G233</strain>
    </source>
</reference>
<dbReference type="Proteomes" id="UP000223071">
    <property type="component" value="Unassembled WGS sequence"/>
</dbReference>
<dbReference type="AlphaFoldDB" id="A0A2A9HHJ3"/>
<keyword evidence="2" id="KW-1185">Reference proteome</keyword>
<name>A0A2A9HHJ3_TEPT2</name>
<evidence type="ECO:0000313" key="1">
    <source>
        <dbReference type="EMBL" id="PFG74570.1"/>
    </source>
</evidence>
<dbReference type="EMBL" id="PDJQ01000001">
    <property type="protein sequence ID" value="PFG74570.1"/>
    <property type="molecule type" value="Genomic_DNA"/>
</dbReference>
<protein>
    <submittedName>
        <fullName evidence="1">Uncharacterized protein</fullName>
    </submittedName>
</protein>
<organism evidence="1 2">
    <name type="scientific">Tepidiforma thermophila (strain KCTC 52669 / CGMCC 1.13589 / G233)</name>
    <dbReference type="NCBI Taxonomy" id="2761530"/>
    <lineage>
        <taxon>Bacteria</taxon>
        <taxon>Bacillati</taxon>
        <taxon>Chloroflexota</taxon>
        <taxon>Tepidiformia</taxon>
        <taxon>Tepidiformales</taxon>
        <taxon>Tepidiformaceae</taxon>
        <taxon>Tepidiforma</taxon>
    </lineage>
</organism>
<accession>A0A2A9HHJ3</accession>
<dbReference type="RefSeq" id="WP_098503946.1">
    <property type="nucleotide sequence ID" value="NZ_PDJQ01000001.1"/>
</dbReference>